<proteinExistence type="predicted"/>
<dbReference type="AlphaFoldDB" id="A0AA38G3S0"/>
<comment type="caution">
    <text evidence="1">The sequence shown here is derived from an EMBL/GenBank/DDBJ whole genome shotgun (WGS) entry which is preliminary data.</text>
</comment>
<gene>
    <name evidence="1" type="ORF">KI387_024229</name>
</gene>
<dbReference type="Proteomes" id="UP000824469">
    <property type="component" value="Unassembled WGS sequence"/>
</dbReference>
<protein>
    <submittedName>
        <fullName evidence="1">Uncharacterized protein</fullName>
    </submittedName>
</protein>
<organism evidence="1 2">
    <name type="scientific">Taxus chinensis</name>
    <name type="common">Chinese yew</name>
    <name type="synonym">Taxus wallichiana var. chinensis</name>
    <dbReference type="NCBI Taxonomy" id="29808"/>
    <lineage>
        <taxon>Eukaryota</taxon>
        <taxon>Viridiplantae</taxon>
        <taxon>Streptophyta</taxon>
        <taxon>Embryophyta</taxon>
        <taxon>Tracheophyta</taxon>
        <taxon>Spermatophyta</taxon>
        <taxon>Pinopsida</taxon>
        <taxon>Pinidae</taxon>
        <taxon>Conifers II</taxon>
        <taxon>Cupressales</taxon>
        <taxon>Taxaceae</taxon>
        <taxon>Taxus</taxon>
    </lineage>
</organism>
<feature type="non-terminal residue" evidence="1">
    <location>
        <position position="1"/>
    </location>
</feature>
<dbReference type="EMBL" id="JAHRHJ020000005">
    <property type="protein sequence ID" value="KAH9315602.1"/>
    <property type="molecule type" value="Genomic_DNA"/>
</dbReference>
<evidence type="ECO:0000313" key="2">
    <source>
        <dbReference type="Proteomes" id="UP000824469"/>
    </source>
</evidence>
<name>A0AA38G3S0_TAXCH</name>
<evidence type="ECO:0000313" key="1">
    <source>
        <dbReference type="EMBL" id="KAH9315602.1"/>
    </source>
</evidence>
<keyword evidence="2" id="KW-1185">Reference proteome</keyword>
<accession>A0AA38G3S0</accession>
<reference evidence="1 2" key="1">
    <citation type="journal article" date="2021" name="Nat. Plants">
        <title>The Taxus genome provides insights into paclitaxel biosynthesis.</title>
        <authorList>
            <person name="Xiong X."/>
            <person name="Gou J."/>
            <person name="Liao Q."/>
            <person name="Li Y."/>
            <person name="Zhou Q."/>
            <person name="Bi G."/>
            <person name="Li C."/>
            <person name="Du R."/>
            <person name="Wang X."/>
            <person name="Sun T."/>
            <person name="Guo L."/>
            <person name="Liang H."/>
            <person name="Lu P."/>
            <person name="Wu Y."/>
            <person name="Zhang Z."/>
            <person name="Ro D.K."/>
            <person name="Shang Y."/>
            <person name="Huang S."/>
            <person name="Yan J."/>
        </authorList>
    </citation>
    <scope>NUCLEOTIDE SEQUENCE [LARGE SCALE GENOMIC DNA]</scope>
    <source>
        <strain evidence="1">Ta-2019</strain>
    </source>
</reference>
<sequence>DNGKDELRSTKLRISLRKFNIYNFRYMRGWNSHKPSTKHDMINTGFSIPSLWET</sequence>
<feature type="non-terminal residue" evidence="1">
    <location>
        <position position="54"/>
    </location>
</feature>